<keyword evidence="6" id="KW-1185">Reference proteome</keyword>
<comment type="caution">
    <text evidence="5">The sequence shown here is derived from an EMBL/GenBank/DDBJ whole genome shotgun (WGS) entry which is preliminary data.</text>
</comment>
<dbReference type="Gene3D" id="3.40.710.10">
    <property type="entry name" value="DD-peptidase/beta-lactamase superfamily"/>
    <property type="match status" value="1"/>
</dbReference>
<feature type="chain" id="PRO_5016835732" evidence="1">
    <location>
        <begin position="24"/>
        <end position="818"/>
    </location>
</feature>
<dbReference type="EMBL" id="QVQT01000006">
    <property type="protein sequence ID" value="RFU15240.1"/>
    <property type="molecule type" value="Genomic_DNA"/>
</dbReference>
<evidence type="ECO:0000259" key="2">
    <source>
        <dbReference type="Pfam" id="PF00144"/>
    </source>
</evidence>
<dbReference type="AlphaFoldDB" id="A0A372IJT9"/>
<protein>
    <submittedName>
        <fullName evidence="5">DUF1343 domain-containing protein</fullName>
    </submittedName>
</protein>
<evidence type="ECO:0000259" key="4">
    <source>
        <dbReference type="Pfam" id="PF20732"/>
    </source>
</evidence>
<dbReference type="PANTHER" id="PTHR42915:SF1">
    <property type="entry name" value="PEPTIDOGLYCAN BETA-N-ACETYLMURAMIDASE NAMZ"/>
    <property type="match status" value="1"/>
</dbReference>
<dbReference type="InterPro" id="IPR012338">
    <property type="entry name" value="Beta-lactam/transpept-like"/>
</dbReference>
<keyword evidence="1" id="KW-0732">Signal</keyword>
<dbReference type="Gene3D" id="3.40.50.12170">
    <property type="entry name" value="Uncharacterised protein PF07075, DUF1343"/>
    <property type="match status" value="1"/>
</dbReference>
<evidence type="ECO:0000313" key="6">
    <source>
        <dbReference type="Proteomes" id="UP000264702"/>
    </source>
</evidence>
<evidence type="ECO:0000259" key="3">
    <source>
        <dbReference type="Pfam" id="PF07075"/>
    </source>
</evidence>
<dbReference type="Pfam" id="PF07075">
    <property type="entry name" value="NamZ_N"/>
    <property type="match status" value="1"/>
</dbReference>
<gene>
    <name evidence="5" type="ORF">D0Y96_16240</name>
</gene>
<name>A0A372IJT9_9BACT</name>
<dbReference type="InterPro" id="IPR001466">
    <property type="entry name" value="Beta-lactam-related"/>
</dbReference>
<dbReference type="SUPFAM" id="SSF56601">
    <property type="entry name" value="beta-lactamase/transpeptidase-like"/>
    <property type="match status" value="1"/>
</dbReference>
<accession>A0A372IJT9</accession>
<dbReference type="Proteomes" id="UP000264702">
    <property type="component" value="Unassembled WGS sequence"/>
</dbReference>
<feature type="domain" description="Peptidoglycan beta-N-acetylmuramidase NamZ C-terminal" evidence="4">
    <location>
        <begin position="663"/>
        <end position="818"/>
    </location>
</feature>
<feature type="signal peptide" evidence="1">
    <location>
        <begin position="1"/>
        <end position="23"/>
    </location>
</feature>
<feature type="domain" description="Beta-lactamase-related" evidence="2">
    <location>
        <begin position="41"/>
        <end position="373"/>
    </location>
</feature>
<dbReference type="Pfam" id="PF00144">
    <property type="entry name" value="Beta-lactamase"/>
    <property type="match status" value="1"/>
</dbReference>
<dbReference type="InterPro" id="IPR048502">
    <property type="entry name" value="NamZ_N"/>
</dbReference>
<proteinExistence type="predicted"/>
<feature type="domain" description="Peptidoglycan beta-N-acetylmuramidase NamZ N-terminal" evidence="3">
    <location>
        <begin position="448"/>
        <end position="658"/>
    </location>
</feature>
<evidence type="ECO:0000256" key="1">
    <source>
        <dbReference type="SAM" id="SignalP"/>
    </source>
</evidence>
<sequence length="818" mass="88850">MTVLPFRAPLALCLSLLFASVSAAQSKPSFADPSSPGFASIDRIVQDAVDHHELPGAVVLVGHDGKVVFRRAYGSRSLEPTHEVMTADTIFDMASLTKCLATAVAVMQLYQQGRIGLNDSVAKYLPEFAANGKGGITIRELLTHYSGLPPDLSLADPWEGKLEAYRRTFAIAPARAPGVQFVYSDLNFITLGALVEKLSGMPLDAYTQRFVFTPLGLAHTRFLPPLSWVPKIAPTQYDEHHVMLRGLVHDPTSRRMGGVAGHAGLFSTADDVSLYAQNLLDRLAGRPSHFPLSQLVLEKMVTPEQPATGTALRGFGWDIESPYSSNRGTIFPVGSFGHTGFTGTSLWMDPVSDTYVVILANAVHPNRPKSITALRSRVADAAALALHIHPDGGALAAKITGYNESLSGMRRWQARNGEVKTGIDVLEADHFRELAGLARQHGGTLRLGLLTNQTGVDAAGRRTIDVLAHDAAAAVPGLQLKMLFSPEHGIAGAFDKPGISDSTDAQTSLPIISLYGTTDAQRRPSLDTLRQLDAVVIDLQDAGVRFYTYETVVGYFLEAAALLNREKTGPRIIILDRPDPINGAFVQGPVSDAGIRSYTNYTQLPVRHGMTLGELARLFNEQLHAPLTVVAMQGWQRGDWFDSTSLAWVDPSPNLRDLEEATLYPALGLIETTNISVGRGTGTPFELFGAPWIKQANGADARALAAYLNHRFLPGVRFLPVAFTPQKPYPFAGEICHGVRVLVTHRNVLDAPELGIEIASALHKLYPERFDLARMNTLLVNRATLQAITRGDDPHKIADDWAPALEGFMKQRQAALLY</sequence>
<organism evidence="5 6">
    <name type="scientific">Paracidobacterium acidisoli</name>
    <dbReference type="NCBI Taxonomy" id="2303751"/>
    <lineage>
        <taxon>Bacteria</taxon>
        <taxon>Pseudomonadati</taxon>
        <taxon>Acidobacteriota</taxon>
        <taxon>Terriglobia</taxon>
        <taxon>Terriglobales</taxon>
        <taxon>Acidobacteriaceae</taxon>
        <taxon>Paracidobacterium</taxon>
    </lineage>
</organism>
<dbReference type="InterPro" id="IPR048503">
    <property type="entry name" value="NamZ_C"/>
</dbReference>
<evidence type="ECO:0000313" key="5">
    <source>
        <dbReference type="EMBL" id="RFU15240.1"/>
    </source>
</evidence>
<dbReference type="GO" id="GO:0033922">
    <property type="term" value="F:peptidoglycan beta-N-acetylmuramidase activity"/>
    <property type="evidence" value="ECO:0007669"/>
    <property type="project" value="InterPro"/>
</dbReference>
<dbReference type="InterPro" id="IPR008302">
    <property type="entry name" value="NamZ"/>
</dbReference>
<dbReference type="Gene3D" id="3.90.1150.140">
    <property type="match status" value="1"/>
</dbReference>
<dbReference type="PANTHER" id="PTHR42915">
    <property type="entry name" value="HYPOTHETICAL 460 KDA PROTEIN IN FEUA-SIGW INTERGENIC REGION [PRECURSOR]"/>
    <property type="match status" value="1"/>
</dbReference>
<reference evidence="5 6" key="1">
    <citation type="submission" date="2018-08" db="EMBL/GenBank/DDBJ databases">
        <title>Acidipila sp. 4G-K13, an acidobacterium isolated from forest soil.</title>
        <authorList>
            <person name="Gao Z.-H."/>
            <person name="Qiu L.-H."/>
        </authorList>
    </citation>
    <scope>NUCLEOTIDE SEQUENCE [LARGE SCALE GENOMIC DNA]</scope>
    <source>
        <strain evidence="5 6">4G-K13</strain>
    </source>
</reference>
<dbReference type="OrthoDB" id="9801061at2"/>
<dbReference type="Pfam" id="PF20732">
    <property type="entry name" value="NamZ_C"/>
    <property type="match status" value="1"/>
</dbReference>